<protein>
    <submittedName>
        <fullName evidence="4">LuxR family maltose regulon positive regulatory protein</fullName>
    </submittedName>
</protein>
<dbReference type="PRINTS" id="PR00038">
    <property type="entry name" value="HTHLUXR"/>
</dbReference>
<evidence type="ECO:0000256" key="2">
    <source>
        <dbReference type="ARBA" id="ARBA00023125"/>
    </source>
</evidence>
<evidence type="ECO:0000313" key="4">
    <source>
        <dbReference type="EMBL" id="TYQ05092.1"/>
    </source>
</evidence>
<dbReference type="InterPro" id="IPR059106">
    <property type="entry name" value="WHD_MalT"/>
</dbReference>
<dbReference type="Gene3D" id="1.25.40.10">
    <property type="entry name" value="Tetratricopeptide repeat domain"/>
    <property type="match status" value="1"/>
</dbReference>
<dbReference type="InterPro" id="IPR000792">
    <property type="entry name" value="Tscrpt_reg_LuxR_C"/>
</dbReference>
<keyword evidence="3" id="KW-0804">Transcription</keyword>
<comment type="caution">
    <text evidence="4">The sequence shown here is derived from an EMBL/GenBank/DDBJ whole genome shotgun (WGS) entry which is preliminary data.</text>
</comment>
<dbReference type="EMBL" id="VNIQ01000003">
    <property type="protein sequence ID" value="TYQ05092.1"/>
    <property type="molecule type" value="Genomic_DNA"/>
</dbReference>
<dbReference type="InterPro" id="IPR027417">
    <property type="entry name" value="P-loop_NTPase"/>
</dbReference>
<dbReference type="Pfam" id="PF00196">
    <property type="entry name" value="GerE"/>
    <property type="match status" value="1"/>
</dbReference>
<dbReference type="CDD" id="cd06170">
    <property type="entry name" value="LuxR_C_like"/>
    <property type="match status" value="1"/>
</dbReference>
<dbReference type="SUPFAM" id="SSF46894">
    <property type="entry name" value="C-terminal effector domain of the bipartite response regulators"/>
    <property type="match status" value="1"/>
</dbReference>
<name>A0A652YRG1_NOCGL</name>
<proteinExistence type="predicted"/>
<dbReference type="PANTHER" id="PTHR44688:SF16">
    <property type="entry name" value="DNA-BINDING TRANSCRIPTIONAL ACTIVATOR DEVR_DOSR"/>
    <property type="match status" value="1"/>
</dbReference>
<dbReference type="InterPro" id="IPR036388">
    <property type="entry name" value="WH-like_DNA-bd_sf"/>
</dbReference>
<accession>A0A652YRG1</accession>
<dbReference type="InterPro" id="IPR016032">
    <property type="entry name" value="Sig_transdc_resp-reg_C-effctor"/>
</dbReference>
<sequence length="875" mass="95583">MSSSVRASVSTARLSGPGIAARENENRFRPPSAISNVISRPRLHRKLSAAHHARAVNLLCAPAGAGKTLLLADWARKQAPAAVSWLTLAERENNAQVLCTSLAEALATHVEPVACGAPTQFWHSRFMKAIEASGKPITLILDDVHALHDPMSISTLDQVLADAPPNLTIVLAARYEPPLTWHRLALDGRLTRFEAHDLAFDSDEISVLLGEYDIELDQRQLALIESFTKGWGAVVRLAATYLAGRGDTADAVDEFTHTPRPVADFLVDEVLAALPTHLTNFMLKTSVAEAFSVDLAEAITDEDAVTEIDTLIQFNLPLTRTDSTDHTTWFSYHPLLREHLRAEFRRVDQNERIRAHHEAATWFEAHQHELEALELEASIGDPERIIAFLDRCGLGLVLDGYGSDLTRILESVPTLVSESPRTRMLLAASALHSCDVTTARTYLNFLETASSGLDRDPLFCALKLQALYAGAGFDTAFAGHAERQRSTHSDIEAFVHLQTATGYFLDRDFERASTEYTEAAALGMLRGRSSLVLRALTGIGFSAAMNGDIEAMIAHITHALTYAGEHNLMGTAEYELATSVAALGTYLCSSPDLPYRIPTIENCRQADVLGVSMPAFGWHSVITFGLCRLDTSDDRRSTAADIRDAMIKAIELGTFPIATSALLPTVVSVCLSVGELDWASRLIHDASQQFGATTEAHLALSSLRLAGGKLTEAQAELTAAVESPEHPLLAHGIYTSVLQSVIHSANHQPRKAFRSLHDALRAAEHGNLLRPFLDYGRALRGILDDFTGHFGDQELFAEHVRSHLQPHELAIAPILTPGEYTVLRELASGDTTESIAETLFLSVNTIKTHLRGIYRKLDVSNRRDALKAARRGGLI</sequence>
<dbReference type="GO" id="GO:0006355">
    <property type="term" value="P:regulation of DNA-templated transcription"/>
    <property type="evidence" value="ECO:0007669"/>
    <property type="project" value="InterPro"/>
</dbReference>
<dbReference type="SUPFAM" id="SSF52540">
    <property type="entry name" value="P-loop containing nucleoside triphosphate hydrolases"/>
    <property type="match status" value="1"/>
</dbReference>
<dbReference type="PANTHER" id="PTHR44688">
    <property type="entry name" value="DNA-BINDING TRANSCRIPTIONAL ACTIVATOR DEVR_DOSR"/>
    <property type="match status" value="1"/>
</dbReference>
<dbReference type="GO" id="GO:0003677">
    <property type="term" value="F:DNA binding"/>
    <property type="evidence" value="ECO:0007669"/>
    <property type="project" value="UniProtKB-KW"/>
</dbReference>
<dbReference type="Pfam" id="PF25873">
    <property type="entry name" value="WHD_MalT"/>
    <property type="match status" value="1"/>
</dbReference>
<organism evidence="4">
    <name type="scientific">Nocardia globerula</name>
    <dbReference type="NCBI Taxonomy" id="1818"/>
    <lineage>
        <taxon>Bacteria</taxon>
        <taxon>Bacillati</taxon>
        <taxon>Actinomycetota</taxon>
        <taxon>Actinomycetes</taxon>
        <taxon>Mycobacteriales</taxon>
        <taxon>Nocardiaceae</taxon>
        <taxon>Nocardia</taxon>
    </lineage>
</organism>
<dbReference type="SMART" id="SM00421">
    <property type="entry name" value="HTH_LUXR"/>
    <property type="match status" value="1"/>
</dbReference>
<dbReference type="PROSITE" id="PS50043">
    <property type="entry name" value="HTH_LUXR_2"/>
    <property type="match status" value="1"/>
</dbReference>
<dbReference type="Gene3D" id="3.40.50.300">
    <property type="entry name" value="P-loop containing nucleotide triphosphate hydrolases"/>
    <property type="match status" value="1"/>
</dbReference>
<evidence type="ECO:0000256" key="1">
    <source>
        <dbReference type="ARBA" id="ARBA00023015"/>
    </source>
</evidence>
<gene>
    <name evidence="4" type="ORF">FNL38_103443</name>
</gene>
<dbReference type="Gene3D" id="1.10.10.10">
    <property type="entry name" value="Winged helix-like DNA-binding domain superfamily/Winged helix DNA-binding domain"/>
    <property type="match status" value="1"/>
</dbReference>
<evidence type="ECO:0000256" key="3">
    <source>
        <dbReference type="ARBA" id="ARBA00023163"/>
    </source>
</evidence>
<dbReference type="AlphaFoldDB" id="A0A652YRG1"/>
<reference evidence="4" key="1">
    <citation type="submission" date="2019-07" db="EMBL/GenBank/DDBJ databases">
        <title>Genomic Encyclopedia of Type Strains, Phase IV (KMG-IV): sequencing the most valuable type-strain genomes for metagenomic binning, comparative biology and taxonomic classification.</title>
        <authorList>
            <person name="Goeker M."/>
        </authorList>
    </citation>
    <scope>NUCLEOTIDE SEQUENCE</scope>
    <source>
        <strain evidence="4">DSM 44596</strain>
    </source>
</reference>
<keyword evidence="1" id="KW-0805">Transcription regulation</keyword>
<keyword evidence="2" id="KW-0238">DNA-binding</keyword>
<dbReference type="InterPro" id="IPR011990">
    <property type="entry name" value="TPR-like_helical_dom_sf"/>
</dbReference>